<dbReference type="RefSeq" id="WP_015358368.1">
    <property type="nucleotide sequence ID" value="NZ_CP014672.1"/>
</dbReference>
<feature type="domain" description="ABC transmembrane type-1" evidence="8">
    <location>
        <begin position="79"/>
        <end position="295"/>
    </location>
</feature>
<keyword evidence="4 7" id="KW-0812">Transmembrane</keyword>
<feature type="transmembrane region" description="Helical" evidence="7">
    <location>
        <begin position="114"/>
        <end position="136"/>
    </location>
</feature>
<keyword evidence="6 7" id="KW-0472">Membrane</keyword>
<keyword evidence="3" id="KW-1003">Cell membrane</keyword>
<evidence type="ECO:0000256" key="4">
    <source>
        <dbReference type="ARBA" id="ARBA00022692"/>
    </source>
</evidence>
<evidence type="ECO:0000313" key="10">
    <source>
        <dbReference type="Proteomes" id="UP000092971"/>
    </source>
</evidence>
<feature type="transmembrane region" description="Helical" evidence="7">
    <location>
        <begin position="78"/>
        <end position="102"/>
    </location>
</feature>
<feature type="transmembrane region" description="Helical" evidence="7">
    <location>
        <begin position="276"/>
        <end position="295"/>
    </location>
</feature>
<keyword evidence="2 7" id="KW-0813">Transport</keyword>
<dbReference type="PROSITE" id="PS50928">
    <property type="entry name" value="ABC_TM1"/>
    <property type="match status" value="1"/>
</dbReference>
<sequence length="310" mass="35151">MGVKKRKKVDIENIIFTTLNTTYLIFLCVVMIYPMLNTLAVSFNEPLDTVRGGIYIWPRKFTLYNYYVVFNMDTIYNAFYISVTKTIVIVVTNLFFTSMLAYTISRKEYIFRKFITTVFVLTMYFNAGLIPNYLLIKKLGLLNTFSVYWIPNIVSAFNLIVMRTYIKTIPESLIESAKIDGAREFHIYWRIVLPLITPCLATIALFVAVGSWNSWFDTFLYNSARQDLSTLQYELQKLLSSTMTAGTRGAPAGINEAGRAGTSGTGSGNVTTPQSIRAAITIFTSVPILLVYPFLQRYFIHGLAIGSVKE</sequence>
<evidence type="ECO:0000256" key="2">
    <source>
        <dbReference type="ARBA" id="ARBA00022448"/>
    </source>
</evidence>
<protein>
    <submittedName>
        <fullName evidence="9">Sugar ABC transporter permease</fullName>
    </submittedName>
</protein>
<dbReference type="GO" id="GO:0005886">
    <property type="term" value="C:plasma membrane"/>
    <property type="evidence" value="ECO:0007669"/>
    <property type="project" value="UniProtKB-SubCell"/>
</dbReference>
<feature type="transmembrane region" description="Helical" evidence="7">
    <location>
        <begin position="187"/>
        <end position="212"/>
    </location>
</feature>
<evidence type="ECO:0000259" key="8">
    <source>
        <dbReference type="PROSITE" id="PS50928"/>
    </source>
</evidence>
<evidence type="ECO:0000256" key="7">
    <source>
        <dbReference type="RuleBase" id="RU363032"/>
    </source>
</evidence>
<dbReference type="Gene3D" id="1.10.3720.10">
    <property type="entry name" value="MetI-like"/>
    <property type="match status" value="1"/>
</dbReference>
<feature type="transmembrane region" description="Helical" evidence="7">
    <location>
        <begin position="148"/>
        <end position="166"/>
    </location>
</feature>
<gene>
    <name evidence="9" type="ORF">CSTERTH_03060</name>
</gene>
<evidence type="ECO:0000256" key="1">
    <source>
        <dbReference type="ARBA" id="ARBA00004651"/>
    </source>
</evidence>
<dbReference type="EMBL" id="CP014672">
    <property type="protein sequence ID" value="ANW98093.1"/>
    <property type="molecule type" value="Genomic_DNA"/>
</dbReference>
<dbReference type="Proteomes" id="UP000092971">
    <property type="component" value="Chromosome"/>
</dbReference>
<dbReference type="PANTHER" id="PTHR43744">
    <property type="entry name" value="ABC TRANSPORTER PERMEASE PROTEIN MG189-RELATED-RELATED"/>
    <property type="match status" value="1"/>
</dbReference>
<dbReference type="InterPro" id="IPR035906">
    <property type="entry name" value="MetI-like_sf"/>
</dbReference>
<comment type="similarity">
    <text evidence="7">Belongs to the binding-protein-dependent transport system permease family.</text>
</comment>
<dbReference type="PANTHER" id="PTHR43744:SF9">
    <property type="entry name" value="POLYGALACTURONAN_RHAMNOGALACTURONAN TRANSPORT SYSTEM PERMEASE PROTEIN YTCP"/>
    <property type="match status" value="1"/>
</dbReference>
<name>A0A1B1YBF3_THEST</name>
<dbReference type="SUPFAM" id="SSF161098">
    <property type="entry name" value="MetI-like"/>
    <property type="match status" value="1"/>
</dbReference>
<dbReference type="GO" id="GO:0055085">
    <property type="term" value="P:transmembrane transport"/>
    <property type="evidence" value="ECO:0007669"/>
    <property type="project" value="InterPro"/>
</dbReference>
<feature type="transmembrane region" description="Helical" evidence="7">
    <location>
        <begin position="14"/>
        <end position="36"/>
    </location>
</feature>
<dbReference type="CDD" id="cd06261">
    <property type="entry name" value="TM_PBP2"/>
    <property type="match status" value="1"/>
</dbReference>
<proteinExistence type="inferred from homology"/>
<evidence type="ECO:0000256" key="3">
    <source>
        <dbReference type="ARBA" id="ARBA00022475"/>
    </source>
</evidence>
<reference evidence="9 10" key="1">
    <citation type="submission" date="2016-02" db="EMBL/GenBank/DDBJ databases">
        <title>Comparison of Clostridium stercorarium subspecies using comparative genomics and transcriptomics.</title>
        <authorList>
            <person name="Schellenberg J."/>
            <person name="Thallinger G."/>
            <person name="Levin D.B."/>
            <person name="Zhang X."/>
            <person name="Alvare G."/>
            <person name="Fristensky B."/>
            <person name="Sparling R."/>
        </authorList>
    </citation>
    <scope>NUCLEOTIDE SEQUENCE [LARGE SCALE GENOMIC DNA]</scope>
    <source>
        <strain evidence="9 10">DSM 2910</strain>
    </source>
</reference>
<dbReference type="InterPro" id="IPR000515">
    <property type="entry name" value="MetI-like"/>
</dbReference>
<accession>A0A1B1YBF3</accession>
<evidence type="ECO:0000256" key="5">
    <source>
        <dbReference type="ARBA" id="ARBA00022989"/>
    </source>
</evidence>
<keyword evidence="5 7" id="KW-1133">Transmembrane helix</keyword>
<evidence type="ECO:0000313" key="9">
    <source>
        <dbReference type="EMBL" id="ANW98093.1"/>
    </source>
</evidence>
<comment type="subcellular location">
    <subcellularLocation>
        <location evidence="1 7">Cell membrane</location>
        <topology evidence="1 7">Multi-pass membrane protein</topology>
    </subcellularLocation>
</comment>
<organism evidence="9 10">
    <name type="scientific">Thermoclostridium stercorarium subsp. thermolacticum DSM 2910</name>
    <dbReference type="NCBI Taxonomy" id="1121336"/>
    <lineage>
        <taxon>Bacteria</taxon>
        <taxon>Bacillati</taxon>
        <taxon>Bacillota</taxon>
        <taxon>Clostridia</taxon>
        <taxon>Eubacteriales</taxon>
        <taxon>Oscillospiraceae</taxon>
        <taxon>Thermoclostridium</taxon>
    </lineage>
</organism>
<dbReference type="OrthoDB" id="157184at2"/>
<dbReference type="AlphaFoldDB" id="A0A1B1YBF3"/>
<evidence type="ECO:0000256" key="6">
    <source>
        <dbReference type="ARBA" id="ARBA00023136"/>
    </source>
</evidence>
<dbReference type="Pfam" id="PF00528">
    <property type="entry name" value="BPD_transp_1"/>
    <property type="match status" value="1"/>
</dbReference>